<keyword evidence="2" id="KW-0472">Membrane</keyword>
<feature type="transmembrane region" description="Helical" evidence="2">
    <location>
        <begin position="163"/>
        <end position="184"/>
    </location>
</feature>
<dbReference type="CDD" id="cd06257">
    <property type="entry name" value="DnaJ"/>
    <property type="match status" value="1"/>
</dbReference>
<dbReference type="Gene3D" id="1.10.287.110">
    <property type="entry name" value="DnaJ domain"/>
    <property type="match status" value="1"/>
</dbReference>
<dbReference type="PANTHER" id="PTHR24074">
    <property type="entry name" value="CO-CHAPERONE PROTEIN DJLA"/>
    <property type="match status" value="1"/>
</dbReference>
<dbReference type="Proteomes" id="UP000266188">
    <property type="component" value="Unassembled WGS sequence"/>
</dbReference>
<evidence type="ECO:0000256" key="2">
    <source>
        <dbReference type="SAM" id="Phobius"/>
    </source>
</evidence>
<feature type="region of interest" description="Disordered" evidence="1">
    <location>
        <begin position="22"/>
        <end position="46"/>
    </location>
</feature>
<reference evidence="5" key="1">
    <citation type="submission" date="2017-02" db="EMBL/GenBank/DDBJ databases">
        <authorList>
            <person name="Tafer H."/>
            <person name="Lopandic K."/>
        </authorList>
    </citation>
    <scope>NUCLEOTIDE SEQUENCE [LARGE SCALE GENOMIC DNA]</scope>
    <source>
        <strain evidence="5">CBS 366.77</strain>
    </source>
</reference>
<feature type="region of interest" description="Disordered" evidence="1">
    <location>
        <begin position="131"/>
        <end position="150"/>
    </location>
</feature>
<dbReference type="InterPro" id="IPR050817">
    <property type="entry name" value="DjlA_DnaK_co-chaperone"/>
</dbReference>
<protein>
    <submittedName>
        <fullName evidence="4">Hsp40 co-chaperone Jid1</fullName>
    </submittedName>
</protein>
<sequence>MELKKVSPIGLLAGFTFNAKSSRLTPRRRSSSTPSPPGKRLSTWPSPSNLTPYAILGLRPGDSSSKSRFYELVKVYHPDRASSTPTQTLCEATRIERYRLIIAANEILINPTKRRAYDQFGIGWPHSPITGDFRDRRPYPDLDSDGGSAKSTRLEQDLQHRRFIVLAIVIFFFLQSCFLEVLNLKNETGAKKRSLECYKLLESRRGLAIRRPSSDAQMEGFLLKRDPSGLGLSVSEEPAYRMVLPYCTPGRV</sequence>
<dbReference type="InterPro" id="IPR001623">
    <property type="entry name" value="DnaJ_domain"/>
</dbReference>
<organism evidence="4 5">
    <name type="scientific">Aspergillus sclerotialis</name>
    <dbReference type="NCBI Taxonomy" id="2070753"/>
    <lineage>
        <taxon>Eukaryota</taxon>
        <taxon>Fungi</taxon>
        <taxon>Dikarya</taxon>
        <taxon>Ascomycota</taxon>
        <taxon>Pezizomycotina</taxon>
        <taxon>Eurotiomycetes</taxon>
        <taxon>Eurotiomycetidae</taxon>
        <taxon>Eurotiales</taxon>
        <taxon>Aspergillaceae</taxon>
        <taxon>Aspergillus</taxon>
        <taxon>Aspergillus subgen. Polypaecilum</taxon>
    </lineage>
</organism>
<dbReference type="OrthoDB" id="445556at2759"/>
<comment type="caution">
    <text evidence="4">The sequence shown here is derived from an EMBL/GenBank/DDBJ whole genome shotgun (WGS) entry which is preliminary data.</text>
</comment>
<dbReference type="InterPro" id="IPR036869">
    <property type="entry name" value="J_dom_sf"/>
</dbReference>
<dbReference type="Pfam" id="PF00226">
    <property type="entry name" value="DnaJ"/>
    <property type="match status" value="1"/>
</dbReference>
<dbReference type="SUPFAM" id="SSF46565">
    <property type="entry name" value="Chaperone J-domain"/>
    <property type="match status" value="1"/>
</dbReference>
<name>A0A3A2ZCJ9_9EURO</name>
<keyword evidence="2" id="KW-1133">Transmembrane helix</keyword>
<dbReference type="AlphaFoldDB" id="A0A3A2ZCJ9"/>
<proteinExistence type="predicted"/>
<feature type="domain" description="J" evidence="3">
    <location>
        <begin position="51"/>
        <end position="121"/>
    </location>
</feature>
<evidence type="ECO:0000259" key="3">
    <source>
        <dbReference type="PROSITE" id="PS50076"/>
    </source>
</evidence>
<keyword evidence="2" id="KW-0812">Transmembrane</keyword>
<keyword evidence="5" id="KW-1185">Reference proteome</keyword>
<gene>
    <name evidence="4" type="ORF">PHISCL_06805</name>
</gene>
<evidence type="ECO:0000256" key="1">
    <source>
        <dbReference type="SAM" id="MobiDB-lite"/>
    </source>
</evidence>
<evidence type="ECO:0000313" key="5">
    <source>
        <dbReference type="Proteomes" id="UP000266188"/>
    </source>
</evidence>
<dbReference type="EMBL" id="MVGC01000271">
    <property type="protein sequence ID" value="RJE20858.1"/>
    <property type="molecule type" value="Genomic_DNA"/>
</dbReference>
<accession>A0A3A2ZCJ9</accession>
<evidence type="ECO:0000313" key="4">
    <source>
        <dbReference type="EMBL" id="RJE20858.1"/>
    </source>
</evidence>
<dbReference type="PROSITE" id="PS50076">
    <property type="entry name" value="DNAJ_2"/>
    <property type="match status" value="1"/>
</dbReference>
<dbReference type="SMART" id="SM00271">
    <property type="entry name" value="DnaJ"/>
    <property type="match status" value="1"/>
</dbReference>
<dbReference type="STRING" id="2070753.A0A3A2ZCJ9"/>